<dbReference type="InterPro" id="IPR013766">
    <property type="entry name" value="Thioredoxin_domain"/>
</dbReference>
<keyword evidence="14" id="KW-1185">Reference proteome</keyword>
<dbReference type="PANTHER" id="PTHR42801:SF7">
    <property type="entry name" value="SLL1159 PROTEIN"/>
    <property type="match status" value="1"/>
</dbReference>
<dbReference type="Gene3D" id="3.40.30.10">
    <property type="entry name" value="Glutaredoxin"/>
    <property type="match status" value="1"/>
</dbReference>
<evidence type="ECO:0000256" key="3">
    <source>
        <dbReference type="ARBA" id="ARBA00022559"/>
    </source>
</evidence>
<dbReference type="CDD" id="cd02970">
    <property type="entry name" value="PRX_like2"/>
    <property type="match status" value="1"/>
</dbReference>
<reference evidence="13 14" key="1">
    <citation type="journal article" date="2016" name="Front. Microbiol.">
        <title>Microevolution Analysis of Bacillus coahuilensis Unveils Differences in Phosphorus Acquisition Strategies and Their Regulation.</title>
        <authorList>
            <person name="Gomez-Lunar Z."/>
            <person name="Hernandez-Gonzalez I."/>
            <person name="Rodriguez-Torres M.D."/>
            <person name="Souza V."/>
            <person name="Olmedo-Alvarez G."/>
        </authorList>
    </citation>
    <scope>NUCLEOTIDE SEQUENCE [LARGE SCALE GENOMIC DNA]</scope>
    <source>
        <strain evidence="14">p1.1.43</strain>
    </source>
</reference>
<feature type="domain" description="Thioredoxin" evidence="12">
    <location>
        <begin position="43"/>
        <end position="214"/>
    </location>
</feature>
<comment type="function">
    <text evidence="1">Thiol-specific peroxidase that catalyzes the reduction of hydrogen peroxide and organic hydroperoxides to water and alcohols, respectively. Plays a role in cell protection against oxidative stress by detoxifying peroxides and as sensor of hydrogen peroxide-mediated signaling events.</text>
</comment>
<evidence type="ECO:0000256" key="6">
    <source>
        <dbReference type="ARBA" id="ARBA00023157"/>
    </source>
</evidence>
<evidence type="ECO:0000313" key="13">
    <source>
        <dbReference type="EMBL" id="KUP08208.1"/>
    </source>
</evidence>
<dbReference type="PATRIC" id="fig|1150625.3.peg.661"/>
<keyword evidence="7" id="KW-0676">Redox-active center</keyword>
<dbReference type="GO" id="GO:0045454">
    <property type="term" value="P:cell redox homeostasis"/>
    <property type="evidence" value="ECO:0007669"/>
    <property type="project" value="TreeGrafter"/>
</dbReference>
<dbReference type="Pfam" id="PF00578">
    <property type="entry name" value="AhpC-TSA"/>
    <property type="match status" value="1"/>
</dbReference>
<dbReference type="PROSITE" id="PS51352">
    <property type="entry name" value="THIOREDOXIN_2"/>
    <property type="match status" value="1"/>
</dbReference>
<evidence type="ECO:0000256" key="8">
    <source>
        <dbReference type="ARBA" id="ARBA00032824"/>
    </source>
</evidence>
<accession>A0A147KB71</accession>
<dbReference type="GO" id="GO:0005737">
    <property type="term" value="C:cytoplasm"/>
    <property type="evidence" value="ECO:0007669"/>
    <property type="project" value="TreeGrafter"/>
</dbReference>
<dbReference type="GO" id="GO:0034599">
    <property type="term" value="P:cellular response to oxidative stress"/>
    <property type="evidence" value="ECO:0007669"/>
    <property type="project" value="TreeGrafter"/>
</dbReference>
<evidence type="ECO:0000256" key="9">
    <source>
        <dbReference type="ARBA" id="ARBA00038489"/>
    </source>
</evidence>
<name>A0A147KB71_9BACI</name>
<comment type="catalytic activity">
    <reaction evidence="11">
        <text>a hydroperoxide + [thioredoxin]-dithiol = an alcohol + [thioredoxin]-disulfide + H2O</text>
        <dbReference type="Rhea" id="RHEA:62620"/>
        <dbReference type="Rhea" id="RHEA-COMP:10698"/>
        <dbReference type="Rhea" id="RHEA-COMP:10700"/>
        <dbReference type="ChEBI" id="CHEBI:15377"/>
        <dbReference type="ChEBI" id="CHEBI:29950"/>
        <dbReference type="ChEBI" id="CHEBI:30879"/>
        <dbReference type="ChEBI" id="CHEBI:35924"/>
        <dbReference type="ChEBI" id="CHEBI:50058"/>
        <dbReference type="EC" id="1.11.1.24"/>
    </reaction>
</comment>
<dbReference type="PANTHER" id="PTHR42801">
    <property type="entry name" value="THIOREDOXIN-DEPENDENT PEROXIDE REDUCTASE"/>
    <property type="match status" value="1"/>
</dbReference>
<protein>
    <recommendedName>
        <fullName evidence="2">thioredoxin-dependent peroxiredoxin</fullName>
        <ecNumber evidence="2">1.11.1.24</ecNumber>
    </recommendedName>
    <alternativeName>
        <fullName evidence="10">Bacterioferritin comigratory protein</fullName>
    </alternativeName>
    <alternativeName>
        <fullName evidence="8">Thioredoxin peroxidase</fullName>
    </alternativeName>
</protein>
<dbReference type="RefSeq" id="WP_059350348.1">
    <property type="nucleotide sequence ID" value="NZ_LDYG01000016.1"/>
</dbReference>
<dbReference type="Proteomes" id="UP000074108">
    <property type="component" value="Unassembled WGS sequence"/>
</dbReference>
<sequence>MTSLREQFDENIRAFSERAPKEVVEQMQTAIDELEASNAGKGLRIGEKAPNFTLPNAKGESVTLYEVLEKGPVILTFYRGGWCPYCNMELRAYQEKLEEIHNAGTELIAISPQTPDESLTTAEKNELAYHVLSDEGNVVANDFNLVYSLPDYLVEIYKNFNLDLVKHNGNDEWSLPVAATFIIKEDGTIQFEYSKADYKDRVEPSEIVEKVKTL</sequence>
<keyword evidence="5" id="KW-0560">Oxidoreductase</keyword>
<comment type="similarity">
    <text evidence="9">Belongs to the peroxiredoxin family. BCP/PrxQ subfamily.</text>
</comment>
<dbReference type="OrthoDB" id="9809746at2"/>
<evidence type="ECO:0000256" key="5">
    <source>
        <dbReference type="ARBA" id="ARBA00023002"/>
    </source>
</evidence>
<organism evidence="13 14">
    <name type="scientific">Bacillus coahuilensis p1.1.43</name>
    <dbReference type="NCBI Taxonomy" id="1150625"/>
    <lineage>
        <taxon>Bacteria</taxon>
        <taxon>Bacillati</taxon>
        <taxon>Bacillota</taxon>
        <taxon>Bacilli</taxon>
        <taxon>Bacillales</taxon>
        <taxon>Bacillaceae</taxon>
        <taxon>Bacillus</taxon>
    </lineage>
</organism>
<dbReference type="EMBL" id="LDYG01000016">
    <property type="protein sequence ID" value="KUP08208.1"/>
    <property type="molecule type" value="Genomic_DNA"/>
</dbReference>
<evidence type="ECO:0000256" key="11">
    <source>
        <dbReference type="ARBA" id="ARBA00049091"/>
    </source>
</evidence>
<evidence type="ECO:0000256" key="4">
    <source>
        <dbReference type="ARBA" id="ARBA00022862"/>
    </source>
</evidence>
<evidence type="ECO:0000256" key="2">
    <source>
        <dbReference type="ARBA" id="ARBA00013017"/>
    </source>
</evidence>
<evidence type="ECO:0000256" key="7">
    <source>
        <dbReference type="ARBA" id="ARBA00023284"/>
    </source>
</evidence>
<gene>
    <name evidence="13" type="ORF">Q75_03165</name>
</gene>
<dbReference type="InterPro" id="IPR036249">
    <property type="entry name" value="Thioredoxin-like_sf"/>
</dbReference>
<keyword evidence="4" id="KW-0049">Antioxidant</keyword>
<keyword evidence="6" id="KW-1015">Disulfide bond</keyword>
<evidence type="ECO:0000259" key="12">
    <source>
        <dbReference type="PROSITE" id="PS51352"/>
    </source>
</evidence>
<evidence type="ECO:0000256" key="1">
    <source>
        <dbReference type="ARBA" id="ARBA00003330"/>
    </source>
</evidence>
<dbReference type="AlphaFoldDB" id="A0A147KB71"/>
<dbReference type="InterPro" id="IPR050924">
    <property type="entry name" value="Peroxiredoxin_BCP/PrxQ"/>
</dbReference>
<dbReference type="GO" id="GO:0008379">
    <property type="term" value="F:thioredoxin peroxidase activity"/>
    <property type="evidence" value="ECO:0007669"/>
    <property type="project" value="TreeGrafter"/>
</dbReference>
<evidence type="ECO:0000256" key="10">
    <source>
        <dbReference type="ARBA" id="ARBA00041373"/>
    </source>
</evidence>
<dbReference type="InterPro" id="IPR000866">
    <property type="entry name" value="AhpC/TSA"/>
</dbReference>
<dbReference type="EC" id="1.11.1.24" evidence="2"/>
<keyword evidence="3" id="KW-0575">Peroxidase</keyword>
<comment type="caution">
    <text evidence="13">The sequence shown here is derived from an EMBL/GenBank/DDBJ whole genome shotgun (WGS) entry which is preliminary data.</text>
</comment>
<dbReference type="SUPFAM" id="SSF52833">
    <property type="entry name" value="Thioredoxin-like"/>
    <property type="match status" value="1"/>
</dbReference>
<evidence type="ECO:0000313" key="14">
    <source>
        <dbReference type="Proteomes" id="UP000074108"/>
    </source>
</evidence>
<dbReference type="STRING" id="1150625.Q75_03165"/>
<proteinExistence type="inferred from homology"/>